<accession>A0A9W8DQA4</accession>
<feature type="region of interest" description="Disordered" evidence="1">
    <location>
        <begin position="228"/>
        <end position="251"/>
    </location>
</feature>
<protein>
    <submittedName>
        <fullName evidence="2">Uncharacterized protein</fullName>
    </submittedName>
</protein>
<feature type="compositionally biased region" description="Low complexity" evidence="1">
    <location>
        <begin position="235"/>
        <end position="249"/>
    </location>
</feature>
<reference evidence="2" key="1">
    <citation type="submission" date="2022-07" db="EMBL/GenBank/DDBJ databases">
        <title>Phylogenomic reconstructions and comparative analyses of Kickxellomycotina fungi.</title>
        <authorList>
            <person name="Reynolds N.K."/>
            <person name="Stajich J.E."/>
            <person name="Barry K."/>
            <person name="Grigoriev I.V."/>
            <person name="Crous P."/>
            <person name="Smith M.E."/>
        </authorList>
    </citation>
    <scope>NUCLEOTIDE SEQUENCE</scope>
    <source>
        <strain evidence="2">NBRC 100468</strain>
    </source>
</reference>
<comment type="caution">
    <text evidence="2">The sequence shown here is derived from an EMBL/GenBank/DDBJ whole genome shotgun (WGS) entry which is preliminary data.</text>
</comment>
<proteinExistence type="predicted"/>
<evidence type="ECO:0000256" key="1">
    <source>
        <dbReference type="SAM" id="MobiDB-lite"/>
    </source>
</evidence>
<keyword evidence="3" id="KW-1185">Reference proteome</keyword>
<evidence type="ECO:0000313" key="2">
    <source>
        <dbReference type="EMBL" id="KAJ1913824.1"/>
    </source>
</evidence>
<dbReference type="Proteomes" id="UP001150538">
    <property type="component" value="Unassembled WGS sequence"/>
</dbReference>
<gene>
    <name evidence="2" type="ORF">H4219_005042</name>
</gene>
<evidence type="ECO:0000313" key="3">
    <source>
        <dbReference type="Proteomes" id="UP001150538"/>
    </source>
</evidence>
<sequence>MSLGSTDNYSSTISYGQQLNRLTLHQQYAQLNKSEETSQPQRFRTAWNMYKTIEKEQKAEILSEKRTKEMIFAWYVLAMVKANPITQNPFFCYFLEKYKYISGKVPNFGAKVDKAPRCNPTLSSPCHDDGHSDDDNENKAQIEDDSKFLKFLLATLTRILVNDTEKASSKQLGSLTLNQLISEGSVFLQWQQKDGNLESDDIQNHPNLVTSLCQQSIKEPESLDIPTTAKGRTPNISKNIKDNSNINSSGDTTKYVGDDGCGANEDIKYDLSIVRQLLKKASK</sequence>
<dbReference type="AlphaFoldDB" id="A0A9W8DQA4"/>
<dbReference type="EMBL" id="JANBPU010000236">
    <property type="protein sequence ID" value="KAJ1913824.1"/>
    <property type="molecule type" value="Genomic_DNA"/>
</dbReference>
<organism evidence="2 3">
    <name type="scientific">Mycoemilia scoparia</name>
    <dbReference type="NCBI Taxonomy" id="417184"/>
    <lineage>
        <taxon>Eukaryota</taxon>
        <taxon>Fungi</taxon>
        <taxon>Fungi incertae sedis</taxon>
        <taxon>Zoopagomycota</taxon>
        <taxon>Kickxellomycotina</taxon>
        <taxon>Kickxellomycetes</taxon>
        <taxon>Kickxellales</taxon>
        <taxon>Kickxellaceae</taxon>
        <taxon>Mycoemilia</taxon>
    </lineage>
</organism>
<name>A0A9W8DQA4_9FUNG</name>